<organism evidence="1 2">
    <name type="scientific">Spinactinospora alkalitolerans</name>
    <dbReference type="NCBI Taxonomy" id="687207"/>
    <lineage>
        <taxon>Bacteria</taxon>
        <taxon>Bacillati</taxon>
        <taxon>Actinomycetota</taxon>
        <taxon>Actinomycetes</taxon>
        <taxon>Streptosporangiales</taxon>
        <taxon>Nocardiopsidaceae</taxon>
        <taxon>Spinactinospora</taxon>
    </lineage>
</organism>
<dbReference type="Proteomes" id="UP000589036">
    <property type="component" value="Unassembled WGS sequence"/>
</dbReference>
<proteinExistence type="predicted"/>
<dbReference type="AlphaFoldDB" id="A0A852TW74"/>
<gene>
    <name evidence="1" type="ORF">HDA32_002677</name>
</gene>
<comment type="caution">
    <text evidence="1">The sequence shown here is derived from an EMBL/GenBank/DDBJ whole genome shotgun (WGS) entry which is preliminary data.</text>
</comment>
<dbReference type="RefSeq" id="WP_179643475.1">
    <property type="nucleotide sequence ID" value="NZ_BAAAYY010000015.1"/>
</dbReference>
<protein>
    <submittedName>
        <fullName evidence="1">Uncharacterized protein</fullName>
    </submittedName>
</protein>
<evidence type="ECO:0000313" key="1">
    <source>
        <dbReference type="EMBL" id="NYE47557.1"/>
    </source>
</evidence>
<evidence type="ECO:0000313" key="2">
    <source>
        <dbReference type="Proteomes" id="UP000589036"/>
    </source>
</evidence>
<dbReference type="EMBL" id="JACCCC010000001">
    <property type="protein sequence ID" value="NYE47557.1"/>
    <property type="molecule type" value="Genomic_DNA"/>
</dbReference>
<reference evidence="1 2" key="1">
    <citation type="submission" date="2020-07" db="EMBL/GenBank/DDBJ databases">
        <title>Sequencing the genomes of 1000 actinobacteria strains.</title>
        <authorList>
            <person name="Klenk H.-P."/>
        </authorList>
    </citation>
    <scope>NUCLEOTIDE SEQUENCE [LARGE SCALE GENOMIC DNA]</scope>
    <source>
        <strain evidence="1 2">CXB654</strain>
    </source>
</reference>
<sequence>MLARTFIGELIAAAQHLGMVRLKNGWVAPGDRVRLMTKVPSMGFAGTAASQTVLCPTRQRMNVLWAMGRDQRPYPPVPVVDSAS</sequence>
<name>A0A852TW74_9ACTN</name>
<keyword evidence="2" id="KW-1185">Reference proteome</keyword>
<accession>A0A852TW74</accession>